<dbReference type="GO" id="GO:0005975">
    <property type="term" value="P:carbohydrate metabolic process"/>
    <property type="evidence" value="ECO:0007669"/>
    <property type="project" value="InterPro"/>
</dbReference>
<evidence type="ECO:0000313" key="1">
    <source>
        <dbReference type="EMBL" id="RST89198.1"/>
    </source>
</evidence>
<dbReference type="AlphaFoldDB" id="A0A3S0GDA1"/>
<dbReference type="InterPro" id="IPR014718">
    <property type="entry name" value="GH-type_carb-bd"/>
</dbReference>
<dbReference type="EMBL" id="PXZH01000002">
    <property type="protein sequence ID" value="RST89198.1"/>
    <property type="molecule type" value="Genomic_DNA"/>
</dbReference>
<evidence type="ECO:0000313" key="2">
    <source>
        <dbReference type="Proteomes" id="UP000277864"/>
    </source>
</evidence>
<dbReference type="OrthoDB" id="9795355at2"/>
<dbReference type="Gene3D" id="2.70.98.10">
    <property type="match status" value="1"/>
</dbReference>
<protein>
    <submittedName>
        <fullName evidence="1">Aldose epimerase</fullName>
    </submittedName>
</protein>
<dbReference type="InterPro" id="IPR008183">
    <property type="entry name" value="Aldose_1/G6P_1-epimerase"/>
</dbReference>
<comment type="caution">
    <text evidence="1">The sequence shown here is derived from an EMBL/GenBank/DDBJ whole genome shotgun (WGS) entry which is preliminary data.</text>
</comment>
<dbReference type="SUPFAM" id="SSF74650">
    <property type="entry name" value="Galactose mutarotase-like"/>
    <property type="match status" value="1"/>
</dbReference>
<dbReference type="Pfam" id="PF01263">
    <property type="entry name" value="Aldose_epim"/>
    <property type="match status" value="1"/>
</dbReference>
<dbReference type="CDD" id="cd09024">
    <property type="entry name" value="Aldose_epim_lacX"/>
    <property type="match status" value="1"/>
</dbReference>
<sequence length="296" mass="34066">MLTIENDQLTVVINPKGAELTHVYHRQENFDYIWNGSEWAKHAPVLFPAIGRSMDDHYLIKGKEYPMPQHGFVSGYEFEVLSHESDRLVLSLKDNQETYKMYPFHFELQIEFALKECQLEQNFSVINLDNEALSFSIGSHPAFNVPIDETGEFSDYYLSFLTNQGEKVEQIDVFDIVKKPHPYRTGNLTPLAELTSGRLALNHALFDEGLLILKGEMKQIELASEKTNHKVRLNLGDFPYLTLWTKEGLNLPYLCLEPFYGLPDIYDQPQEISQKEGNAIVAPGETGVYQYQLYFD</sequence>
<dbReference type="InterPro" id="IPR011013">
    <property type="entry name" value="Gal_mutarotase_sf_dom"/>
</dbReference>
<dbReference type="GO" id="GO:0016853">
    <property type="term" value="F:isomerase activity"/>
    <property type="evidence" value="ECO:0007669"/>
    <property type="project" value="InterPro"/>
</dbReference>
<dbReference type="Proteomes" id="UP000277864">
    <property type="component" value="Unassembled WGS sequence"/>
</dbReference>
<organism evidence="1 2">
    <name type="scientific">Vagococcus humatus</name>
    <dbReference type="NCBI Taxonomy" id="1889241"/>
    <lineage>
        <taxon>Bacteria</taxon>
        <taxon>Bacillati</taxon>
        <taxon>Bacillota</taxon>
        <taxon>Bacilli</taxon>
        <taxon>Lactobacillales</taxon>
        <taxon>Enterococcaceae</taxon>
        <taxon>Vagococcus</taxon>
    </lineage>
</organism>
<proteinExistence type="predicted"/>
<dbReference type="InterPro" id="IPR037481">
    <property type="entry name" value="LacX"/>
</dbReference>
<dbReference type="RefSeq" id="WP_125943131.1">
    <property type="nucleotide sequence ID" value="NZ_PXZH01000002.1"/>
</dbReference>
<reference evidence="1 2" key="1">
    <citation type="submission" date="2018-03" db="EMBL/GenBank/DDBJ databases">
        <authorList>
            <person name="Gulvik C.A."/>
        </authorList>
    </citation>
    <scope>NUCLEOTIDE SEQUENCE [LARGE SCALE GENOMIC DNA]</scope>
    <source>
        <strain evidence="1 2">JCM 31581</strain>
    </source>
</reference>
<gene>
    <name evidence="1" type="ORF">C7P63_05315</name>
</gene>
<dbReference type="GO" id="GO:0030246">
    <property type="term" value="F:carbohydrate binding"/>
    <property type="evidence" value="ECO:0007669"/>
    <property type="project" value="InterPro"/>
</dbReference>
<keyword evidence="2" id="KW-1185">Reference proteome</keyword>
<accession>A0A3S0GDA1</accession>
<name>A0A3S0GDA1_9ENTE</name>